<evidence type="ECO:0000313" key="2">
    <source>
        <dbReference type="Proteomes" id="UP000594480"/>
    </source>
</evidence>
<name>A0A7S8RIE8_9MICO</name>
<dbReference type="KEGG" id="msf:IT882_04405"/>
<evidence type="ECO:0008006" key="3">
    <source>
        <dbReference type="Google" id="ProtNLM"/>
    </source>
</evidence>
<reference evidence="1 2" key="1">
    <citation type="submission" date="2020-11" db="EMBL/GenBank/DDBJ databases">
        <title>Amino acid is mineralized and recycled by bacteria in oceanic microbiome.</title>
        <authorList>
            <person name="Zheng L.Y."/>
        </authorList>
    </citation>
    <scope>NUCLEOTIDE SEQUENCE [LARGE SCALE GENOMIC DNA]</scope>
    <source>
        <strain evidence="1 2">A32-1</strain>
    </source>
</reference>
<evidence type="ECO:0000313" key="1">
    <source>
        <dbReference type="EMBL" id="QPE05316.1"/>
    </source>
</evidence>
<protein>
    <recommendedName>
        <fullName evidence="3">DUF5047 domain-containing protein</fullName>
    </recommendedName>
</protein>
<sequence>MRKHKPQTADVISGGSFGFTIVADVMQGTKRVLQDVSFTDWTFTGDLDANVKTSGTVTLVVQDDFARSYSPRQIGDALSPFGGTVRVYALVSLGAYEDRIPIGTFRITDVPSSMDDKLSVHGRELTVGSVVTLTLMDRFYEADVPFMRLENPSSLTSAWSELIRIARLPGTRNVDDAAIPRSVVYARNRLDAVQQLARVLGGRAYMRADGTVGIVPDDLGDVDVVLNFGQVDGKIIDVAQFMSSADIYNAVFGDFEDANGRPIHAEDMIRSGQLAVTGPFGERPIEYPADQREFIKTQSAADTAVANYLAKVSKGSPLEVPVTLTVDPRLEFDVVTVNRPGAGGEPDPALAFTGRVCRWTMTKDQPMQATVRVPNA</sequence>
<dbReference type="EMBL" id="CP064760">
    <property type="protein sequence ID" value="QPE05316.1"/>
    <property type="molecule type" value="Genomic_DNA"/>
</dbReference>
<accession>A0A7S8RIE8</accession>
<gene>
    <name evidence="1" type="ORF">IT882_04405</name>
</gene>
<dbReference type="Proteomes" id="UP000594480">
    <property type="component" value="Chromosome"/>
</dbReference>
<organism evidence="1 2">
    <name type="scientific">Microbacterium schleiferi</name>
    <dbReference type="NCBI Taxonomy" id="69362"/>
    <lineage>
        <taxon>Bacteria</taxon>
        <taxon>Bacillati</taxon>
        <taxon>Actinomycetota</taxon>
        <taxon>Actinomycetes</taxon>
        <taxon>Micrococcales</taxon>
        <taxon>Microbacteriaceae</taxon>
        <taxon>Microbacterium</taxon>
    </lineage>
</organism>
<keyword evidence="2" id="KW-1185">Reference proteome</keyword>
<dbReference type="RefSeq" id="WP_195693333.1">
    <property type="nucleotide sequence ID" value="NZ_CP064760.1"/>
</dbReference>
<dbReference type="AlphaFoldDB" id="A0A7S8RIE8"/>
<proteinExistence type="predicted"/>